<name>A0A1R4HHJ3_9GAMM</name>
<proteinExistence type="predicted"/>
<keyword evidence="3" id="KW-1185">Reference proteome</keyword>
<gene>
    <name evidence="2" type="ORF">CRENPOLYSF2_680021</name>
</gene>
<sequence>MTYHKNETNGYDSTLLTGHQYLYLHSQKTPSGSLGYPLKAGQTKKLTVQPP</sequence>
<evidence type="ECO:0000313" key="3">
    <source>
        <dbReference type="Proteomes" id="UP000195442"/>
    </source>
</evidence>
<dbReference type="AlphaFoldDB" id="A0A1R4HHJ3"/>
<protein>
    <submittedName>
        <fullName evidence="2">Uncharacterized protein</fullName>
    </submittedName>
</protein>
<accession>A0A1R4HHJ3</accession>
<reference evidence="3" key="1">
    <citation type="submission" date="2017-02" db="EMBL/GenBank/DDBJ databases">
        <authorList>
            <person name="Daims H."/>
        </authorList>
    </citation>
    <scope>NUCLEOTIDE SEQUENCE [LARGE SCALE GENOMIC DNA]</scope>
</reference>
<dbReference type="Proteomes" id="UP000195442">
    <property type="component" value="Unassembled WGS sequence"/>
</dbReference>
<organism evidence="2 3">
    <name type="scientific">Crenothrix polyspora</name>
    <dbReference type="NCBI Taxonomy" id="360316"/>
    <lineage>
        <taxon>Bacteria</taxon>
        <taxon>Pseudomonadati</taxon>
        <taxon>Pseudomonadota</taxon>
        <taxon>Gammaproteobacteria</taxon>
        <taxon>Methylococcales</taxon>
        <taxon>Crenotrichaceae</taxon>
        <taxon>Crenothrix</taxon>
    </lineage>
</organism>
<evidence type="ECO:0000256" key="1">
    <source>
        <dbReference type="SAM" id="MobiDB-lite"/>
    </source>
</evidence>
<dbReference type="EMBL" id="FUKJ01000433">
    <property type="protein sequence ID" value="SJM95706.1"/>
    <property type="molecule type" value="Genomic_DNA"/>
</dbReference>
<evidence type="ECO:0000313" key="2">
    <source>
        <dbReference type="EMBL" id="SJM95706.1"/>
    </source>
</evidence>
<feature type="region of interest" description="Disordered" evidence="1">
    <location>
        <begin position="31"/>
        <end position="51"/>
    </location>
</feature>